<dbReference type="Gene3D" id="2.120.10.30">
    <property type="entry name" value="TolB, C-terminal domain"/>
    <property type="match status" value="1"/>
</dbReference>
<dbReference type="InterPro" id="IPR012938">
    <property type="entry name" value="Glc/Sorbosone_DH"/>
</dbReference>
<evidence type="ECO:0000313" key="4">
    <source>
        <dbReference type="Proteomes" id="UP000741013"/>
    </source>
</evidence>
<feature type="chain" id="PRO_5045795767" evidence="1">
    <location>
        <begin position="28"/>
        <end position="485"/>
    </location>
</feature>
<evidence type="ECO:0000313" key="3">
    <source>
        <dbReference type="EMBL" id="MBP2181109.1"/>
    </source>
</evidence>
<dbReference type="InterPro" id="IPR011042">
    <property type="entry name" value="6-blade_b-propeller_TolB-like"/>
</dbReference>
<dbReference type="Pfam" id="PF07995">
    <property type="entry name" value="GSDH"/>
    <property type="match status" value="1"/>
</dbReference>
<dbReference type="PANTHER" id="PTHR19328:SF75">
    <property type="entry name" value="ALDOSE SUGAR DEHYDROGENASE YLII"/>
    <property type="match status" value="1"/>
</dbReference>
<feature type="domain" description="Glucose/Sorbosone dehydrogenase" evidence="2">
    <location>
        <begin position="103"/>
        <end position="418"/>
    </location>
</feature>
<evidence type="ECO:0000259" key="2">
    <source>
        <dbReference type="Pfam" id="PF07995"/>
    </source>
</evidence>
<accession>A0ABS4PNU9</accession>
<sequence>MSGSPRPARWLLTVFTVLLLTAPPALARQDDPITDPFPEAPALADFGLVLEEVVQMPKTEAVPPTPDARMRRHARINYVGEIPDGSGRLYVPDLNGKMYLLQNGVPQVYLDVGSTFEPDFWSHRGLGSGFGFVAFDPEFARNGRFYTTHTEADAALTTKPPDLWPQPNTVIHSVVTEWTADDPTAPVFRGTKREMLRIGFMSYIHAIQQIGFNPVAKPGAEDYGLLYLAVGDGGRGVSSDDPQNLAVPQGKILRIDPRGTDSSNGKYGIPPVNPFAGQPGALGEIYAYGFRDPHRFSFDTGGRNRLYVGSIGEHEIESIYDVRKGDNLGWGEREGPFVFKRSDKCNLYPLPADDAKYRYTYPVAAYDHDPPPGLPCGADSGHAVAGGFVYRGSDIPDLQGKYLFGDLVDGRIWYTESGEMRHGVRKLATMHQLRLFDTAGTEKTMADFAGDKRIDLRFGAEESGEMFILAKANGKIWRIAGVKHV</sequence>
<keyword evidence="4" id="KW-1185">Reference proteome</keyword>
<dbReference type="EMBL" id="JAGGMS010000001">
    <property type="protein sequence ID" value="MBP2181109.1"/>
    <property type="molecule type" value="Genomic_DNA"/>
</dbReference>
<gene>
    <name evidence="3" type="ORF">JOM49_002635</name>
</gene>
<comment type="caution">
    <text evidence="3">The sequence shown here is derived from an EMBL/GenBank/DDBJ whole genome shotgun (WGS) entry which is preliminary data.</text>
</comment>
<organism evidence="3 4">
    <name type="scientific">Amycolatopsis magusensis</name>
    <dbReference type="NCBI Taxonomy" id="882444"/>
    <lineage>
        <taxon>Bacteria</taxon>
        <taxon>Bacillati</taxon>
        <taxon>Actinomycetota</taxon>
        <taxon>Actinomycetes</taxon>
        <taxon>Pseudonocardiales</taxon>
        <taxon>Pseudonocardiaceae</taxon>
        <taxon>Amycolatopsis</taxon>
    </lineage>
</organism>
<evidence type="ECO:0000256" key="1">
    <source>
        <dbReference type="SAM" id="SignalP"/>
    </source>
</evidence>
<dbReference type="Proteomes" id="UP000741013">
    <property type="component" value="Unassembled WGS sequence"/>
</dbReference>
<dbReference type="InterPro" id="IPR011041">
    <property type="entry name" value="Quinoprot_gluc/sorb_DH_b-prop"/>
</dbReference>
<reference evidence="3 4" key="1">
    <citation type="submission" date="2021-03" db="EMBL/GenBank/DDBJ databases">
        <title>Sequencing the genomes of 1000 actinobacteria strains.</title>
        <authorList>
            <person name="Klenk H.-P."/>
        </authorList>
    </citation>
    <scope>NUCLEOTIDE SEQUENCE [LARGE SCALE GENOMIC DNA]</scope>
    <source>
        <strain evidence="3 4">DSM 45510</strain>
    </source>
</reference>
<keyword evidence="1" id="KW-0732">Signal</keyword>
<dbReference type="SUPFAM" id="SSF50952">
    <property type="entry name" value="Soluble quinoprotein glucose dehydrogenase"/>
    <property type="match status" value="1"/>
</dbReference>
<name>A0ABS4PNU9_9PSEU</name>
<dbReference type="PANTHER" id="PTHR19328">
    <property type="entry name" value="HEDGEHOG-INTERACTING PROTEIN"/>
    <property type="match status" value="1"/>
</dbReference>
<feature type="signal peptide" evidence="1">
    <location>
        <begin position="1"/>
        <end position="27"/>
    </location>
</feature>
<proteinExistence type="predicted"/>
<protein>
    <submittedName>
        <fullName evidence="3">Glucose/arabinose dehydrogenase</fullName>
    </submittedName>
</protein>
<dbReference type="RefSeq" id="WP_209664569.1">
    <property type="nucleotide sequence ID" value="NZ_JAGGMS010000001.1"/>
</dbReference>